<proteinExistence type="predicted"/>
<protein>
    <submittedName>
        <fullName evidence="1">Uncharacterized protein</fullName>
    </submittedName>
</protein>
<evidence type="ECO:0000313" key="1">
    <source>
        <dbReference type="EMBL" id="EEZ60787.1"/>
    </source>
</evidence>
<reference evidence="1" key="1">
    <citation type="submission" date="2009-10" db="EMBL/GenBank/DDBJ databases">
        <authorList>
            <person name="Weinstock G."/>
            <person name="Sodergren E."/>
            <person name="Clifton S."/>
            <person name="Fulton L."/>
            <person name="Fulton B."/>
            <person name="Courtney L."/>
            <person name="Fronick C."/>
            <person name="Harrison M."/>
            <person name="Strong C."/>
            <person name="Farmer C."/>
            <person name="Delahaunty K."/>
            <person name="Markovic C."/>
            <person name="Hall O."/>
            <person name="Minx P."/>
            <person name="Tomlinson C."/>
            <person name="Mitreva M."/>
            <person name="Nelson J."/>
            <person name="Hou S."/>
            <person name="Wollam A."/>
            <person name="Pepin K.H."/>
            <person name="Johnson M."/>
            <person name="Bhonagiri V."/>
            <person name="Nash W.E."/>
            <person name="Warren W."/>
            <person name="Chinwalla A."/>
            <person name="Mardis E.R."/>
            <person name="Wilson R.K."/>
        </authorList>
    </citation>
    <scope>NUCLEOTIDE SEQUENCE [LARGE SCALE GENOMIC DNA]</scope>
    <source>
        <strain evidence="1">ATCC 700122</strain>
    </source>
</reference>
<dbReference type="STRING" id="649764.HMPREF0762_01595"/>
<keyword evidence="2" id="KW-1185">Reference proteome</keyword>
<dbReference type="Proteomes" id="UP000006001">
    <property type="component" value="Unassembled WGS sequence"/>
</dbReference>
<dbReference type="AlphaFoldDB" id="D0WIC0"/>
<dbReference type="HOGENOM" id="CLU_2958331_0_0_11"/>
<organism evidence="1 2">
    <name type="scientific">Slackia exigua (strain ATCC 700122 / DSM 15923 / CIP 105133 / JCM 11022 / KCTC 5966 / S-7)</name>
    <dbReference type="NCBI Taxonomy" id="649764"/>
    <lineage>
        <taxon>Bacteria</taxon>
        <taxon>Bacillati</taxon>
        <taxon>Actinomycetota</taxon>
        <taxon>Coriobacteriia</taxon>
        <taxon>Eggerthellales</taxon>
        <taxon>Eggerthellaceae</taxon>
        <taxon>Slackia</taxon>
    </lineage>
</organism>
<name>D0WIC0_SLAES</name>
<dbReference type="EMBL" id="ACUX02000016">
    <property type="protein sequence ID" value="EEZ60787.1"/>
    <property type="molecule type" value="Genomic_DNA"/>
</dbReference>
<evidence type="ECO:0000313" key="2">
    <source>
        <dbReference type="Proteomes" id="UP000006001"/>
    </source>
</evidence>
<sequence length="59" mass="6292">MSRCPEPPCAAGTSLAFLSQDRRIPRFACAFERSSIDAERAENGVAPPCASGIFAYGIE</sequence>
<accession>D0WIC0</accession>
<gene>
    <name evidence="1" type="ORF">HMPREF0762_01595</name>
</gene>
<comment type="caution">
    <text evidence="1">The sequence shown here is derived from an EMBL/GenBank/DDBJ whole genome shotgun (WGS) entry which is preliminary data.</text>
</comment>